<evidence type="ECO:0000256" key="8">
    <source>
        <dbReference type="SAM" id="Phobius"/>
    </source>
</evidence>
<keyword evidence="3" id="KW-0813">Transport</keyword>
<feature type="transmembrane region" description="Helical" evidence="8">
    <location>
        <begin position="177"/>
        <end position="200"/>
    </location>
</feature>
<comment type="caution">
    <text evidence="9">The sequence shown here is derived from an EMBL/GenBank/DDBJ whole genome shotgun (WGS) entry which is preliminary data.</text>
</comment>
<comment type="subcellular location">
    <subcellularLocation>
        <location evidence="1">Cell membrane</location>
        <topology evidence="1">Multi-pass membrane protein</topology>
    </subcellularLocation>
</comment>
<comment type="similarity">
    <text evidence="2">Belongs to the auxin efflux carrier (TC 2.A.69) family.</text>
</comment>
<evidence type="ECO:0000256" key="2">
    <source>
        <dbReference type="ARBA" id="ARBA00010145"/>
    </source>
</evidence>
<organism evidence="9 10">
    <name type="scientific">Pseudoalteromonas aurantia 208</name>
    <dbReference type="NCBI Taxonomy" id="1314867"/>
    <lineage>
        <taxon>Bacteria</taxon>
        <taxon>Pseudomonadati</taxon>
        <taxon>Pseudomonadota</taxon>
        <taxon>Gammaproteobacteria</taxon>
        <taxon>Alteromonadales</taxon>
        <taxon>Pseudoalteromonadaceae</taxon>
        <taxon>Pseudoalteromonas</taxon>
    </lineage>
</organism>
<keyword evidence="7 8" id="KW-0472">Membrane</keyword>
<dbReference type="Pfam" id="PF03547">
    <property type="entry name" value="Mem_trans"/>
    <property type="match status" value="1"/>
</dbReference>
<accession>A0ABR9E7K0</accession>
<reference evidence="9 10" key="1">
    <citation type="submission" date="2015-03" db="EMBL/GenBank/DDBJ databases">
        <title>Genome sequence of Pseudoalteromonas aurantia.</title>
        <authorList>
            <person name="Xie B.-B."/>
            <person name="Rong J.-C."/>
            <person name="Qin Q.-L."/>
            <person name="Zhang Y.-Z."/>
        </authorList>
    </citation>
    <scope>NUCLEOTIDE SEQUENCE [LARGE SCALE GENOMIC DNA]</scope>
    <source>
        <strain evidence="9 10">208</strain>
    </source>
</reference>
<feature type="transmembrane region" description="Helical" evidence="8">
    <location>
        <begin position="114"/>
        <end position="134"/>
    </location>
</feature>
<keyword evidence="10" id="KW-1185">Reference proteome</keyword>
<keyword evidence="4" id="KW-1003">Cell membrane</keyword>
<evidence type="ECO:0000256" key="6">
    <source>
        <dbReference type="ARBA" id="ARBA00022989"/>
    </source>
</evidence>
<name>A0ABR9E7K0_9GAMM</name>
<protein>
    <recommendedName>
        <fullName evidence="11">Transporter</fullName>
    </recommendedName>
</protein>
<dbReference type="InterPro" id="IPR038770">
    <property type="entry name" value="Na+/solute_symporter_sf"/>
</dbReference>
<dbReference type="PANTHER" id="PTHR36838:SF1">
    <property type="entry name" value="SLR1864 PROTEIN"/>
    <property type="match status" value="1"/>
</dbReference>
<feature type="transmembrane region" description="Helical" evidence="8">
    <location>
        <begin position="268"/>
        <end position="287"/>
    </location>
</feature>
<feature type="transmembrane region" description="Helical" evidence="8">
    <location>
        <begin position="56"/>
        <end position="73"/>
    </location>
</feature>
<evidence type="ECO:0000256" key="7">
    <source>
        <dbReference type="ARBA" id="ARBA00023136"/>
    </source>
</evidence>
<feature type="transmembrane region" description="Helical" evidence="8">
    <location>
        <begin position="206"/>
        <end position="228"/>
    </location>
</feature>
<feature type="transmembrane region" description="Helical" evidence="8">
    <location>
        <begin position="299"/>
        <end position="321"/>
    </location>
</feature>
<proteinExistence type="inferred from homology"/>
<evidence type="ECO:0000256" key="1">
    <source>
        <dbReference type="ARBA" id="ARBA00004651"/>
    </source>
</evidence>
<evidence type="ECO:0008006" key="11">
    <source>
        <dbReference type="Google" id="ProtNLM"/>
    </source>
</evidence>
<feature type="transmembrane region" description="Helical" evidence="8">
    <location>
        <begin position="140"/>
        <end position="165"/>
    </location>
</feature>
<keyword evidence="6 8" id="KW-1133">Transmembrane helix</keyword>
<evidence type="ECO:0000256" key="5">
    <source>
        <dbReference type="ARBA" id="ARBA00022692"/>
    </source>
</evidence>
<dbReference type="Proteomes" id="UP000615755">
    <property type="component" value="Unassembled WGS sequence"/>
</dbReference>
<dbReference type="PANTHER" id="PTHR36838">
    <property type="entry name" value="AUXIN EFFLUX CARRIER FAMILY PROTEIN"/>
    <property type="match status" value="1"/>
</dbReference>
<evidence type="ECO:0000256" key="3">
    <source>
        <dbReference type="ARBA" id="ARBA00022448"/>
    </source>
</evidence>
<sequence length="322" mass="35128">MFCTTRARIIPSLFERLPFMQPLSVLFPLVFVALIGFICARFNLFSNEHFVGLRQFFFNLAIPTLLFISMYQADLSRVLSATVMISFYGPVLTVYILCTSLLKIIKKTPLADSAIFALGCTYSNTVLVGLPIIITSLGAQYGALVFIIITFHSAMLFALTFFCATEHKNNLVKLLKPLFINPIVLSISCGLLANLLNIALPQPVQSALLLLAEPAIAGALFVLGASLVNYSIKHAWQPALLISLIKLIILPLAVYVTARWGFKLDTTLISVVTLMSASPLGVNAYLVTRQLNTQQAVMASSVALSTLLSIVTLSLWLTALVP</sequence>
<evidence type="ECO:0000256" key="4">
    <source>
        <dbReference type="ARBA" id="ARBA00022475"/>
    </source>
</evidence>
<feature type="transmembrane region" description="Helical" evidence="8">
    <location>
        <begin position="25"/>
        <end position="44"/>
    </location>
</feature>
<evidence type="ECO:0000313" key="9">
    <source>
        <dbReference type="EMBL" id="MBE0366772.1"/>
    </source>
</evidence>
<dbReference type="EMBL" id="AQGV01000011">
    <property type="protein sequence ID" value="MBE0366772.1"/>
    <property type="molecule type" value="Genomic_DNA"/>
</dbReference>
<keyword evidence="5 8" id="KW-0812">Transmembrane</keyword>
<evidence type="ECO:0000313" key="10">
    <source>
        <dbReference type="Proteomes" id="UP000615755"/>
    </source>
</evidence>
<feature type="transmembrane region" description="Helical" evidence="8">
    <location>
        <begin position="240"/>
        <end position="262"/>
    </location>
</feature>
<gene>
    <name evidence="9" type="ORF">PAUR_a0014</name>
</gene>
<feature type="transmembrane region" description="Helical" evidence="8">
    <location>
        <begin position="79"/>
        <end position="102"/>
    </location>
</feature>
<dbReference type="Gene3D" id="1.20.1530.20">
    <property type="match status" value="1"/>
</dbReference>
<dbReference type="InterPro" id="IPR004776">
    <property type="entry name" value="Mem_transp_PIN-like"/>
</dbReference>